<feature type="compositionally biased region" description="Basic and acidic residues" evidence="1">
    <location>
        <begin position="361"/>
        <end position="370"/>
    </location>
</feature>
<proteinExistence type="predicted"/>
<dbReference type="AlphaFoldDB" id="A0AAN6EMH3"/>
<evidence type="ECO:0000313" key="3">
    <source>
        <dbReference type="Proteomes" id="UP001161757"/>
    </source>
</evidence>
<gene>
    <name evidence="2" type="ORF">HRR80_007849</name>
</gene>
<organism evidence="2 3">
    <name type="scientific">Exophiala dermatitidis</name>
    <name type="common">Black yeast-like fungus</name>
    <name type="synonym">Wangiella dermatitidis</name>
    <dbReference type="NCBI Taxonomy" id="5970"/>
    <lineage>
        <taxon>Eukaryota</taxon>
        <taxon>Fungi</taxon>
        <taxon>Dikarya</taxon>
        <taxon>Ascomycota</taxon>
        <taxon>Pezizomycotina</taxon>
        <taxon>Eurotiomycetes</taxon>
        <taxon>Chaetothyriomycetidae</taxon>
        <taxon>Chaetothyriales</taxon>
        <taxon>Herpotrichiellaceae</taxon>
        <taxon>Exophiala</taxon>
    </lineage>
</organism>
<comment type="caution">
    <text evidence="2">The sequence shown here is derived from an EMBL/GenBank/DDBJ whole genome shotgun (WGS) entry which is preliminary data.</text>
</comment>
<reference evidence="2" key="1">
    <citation type="submission" date="2023-01" db="EMBL/GenBank/DDBJ databases">
        <title>Exophiala dermititidis isolated from Cystic Fibrosis Patient.</title>
        <authorList>
            <person name="Kurbessoian T."/>
            <person name="Crocker A."/>
            <person name="Murante D."/>
            <person name="Hogan D.A."/>
            <person name="Stajich J.E."/>
        </authorList>
    </citation>
    <scope>NUCLEOTIDE SEQUENCE</scope>
    <source>
        <strain evidence="2">Ex8</strain>
    </source>
</reference>
<feature type="region of interest" description="Disordered" evidence="1">
    <location>
        <begin position="361"/>
        <end position="393"/>
    </location>
</feature>
<evidence type="ECO:0000313" key="2">
    <source>
        <dbReference type="EMBL" id="KAJ8988072.1"/>
    </source>
</evidence>
<dbReference type="Proteomes" id="UP001161757">
    <property type="component" value="Unassembled WGS sequence"/>
</dbReference>
<accession>A0AAN6EMH3</accession>
<name>A0AAN6EMH3_EXODE</name>
<sequence length="393" mass="43741">MSSAGSPLIYVCRSCRQNVRRASQTPRSFSTTAARSKVIPSFAPTPFPELDELLLTWRHKVFMPAALQNHHRALIYKKSRHQTLLNEPGVTVTMSDDEEIKLEPMNYFDKPNKQKSLRTIAEFLSNTNSDAVWKNLPSFLSGMVLAKQKIPTYFYQKITRKAGENGKERIIILCAEKAEETGLKLSKGTVAKELMLAFHTRAALAGFKGGELEAAMRRAEKVVRMLEDELYDADKLKEDEVDARKSPLVASVMTELAAAKAIEGQDSDVAKVANYATKMLHLAAKEPHTGLDHPPKGDGIRETRAAANIELENLLPMQNAIKLALELEPIKNSQLGKELTEKLRSVTDEVEKNVKVLRDTADGEPRRGLEMYDQIHGTEYNPVAANEADGKSS</sequence>
<evidence type="ECO:0000256" key="1">
    <source>
        <dbReference type="SAM" id="MobiDB-lite"/>
    </source>
</evidence>
<dbReference type="EMBL" id="JAJGCB010000020">
    <property type="protein sequence ID" value="KAJ8988072.1"/>
    <property type="molecule type" value="Genomic_DNA"/>
</dbReference>
<protein>
    <submittedName>
        <fullName evidence="2">Uncharacterized protein</fullName>
    </submittedName>
</protein>